<dbReference type="GO" id="GO:0000455">
    <property type="term" value="P:enzyme-directed rRNA pseudouridine synthesis"/>
    <property type="evidence" value="ECO:0007669"/>
    <property type="project" value="TreeGrafter"/>
</dbReference>
<feature type="region of interest" description="Disordered" evidence="2">
    <location>
        <begin position="1"/>
        <end position="57"/>
    </location>
</feature>
<sequence length="423" mass="48627">MIEEGKTETIREEGNDSQKVQLDLEDEEKESSTSEQQKDIGLKRGSTGGKEKEIERADDTPMNVGYKIVDGIRYLDPYWAPWRTRTKGRWIGRKLVECFAQEFLSANKHYAVVAAKLGRMYVNGKQITDTDYVLKNGDSIEHWGHRHEHPILDCQIKFVADTEDLLVVDKPASLPVHSCGQYSLHTVLGMLRTQHNITGLRVLHRLDRTTSGILMFAKNYRTDLEFKETLKKGHWVKEYVCKVDGVFPEEEIPLQPANWNVGDGKTSVLKAVIDTGRTHQIRVHAQFLGHPIVGDQIYNSDAWGPTRGKDADYQKNYEELGVIIRDRHKMENWLEEVLPGYEEMMERMATGEVTPEPPFIPREQRPEKDSVCLSCNVIKKPPSRAHFSLNLHCLKYETEKWSYETELPDWAIEPHKISNEADS</sequence>
<dbReference type="PROSITE" id="PS01129">
    <property type="entry name" value="PSI_RLU"/>
    <property type="match status" value="1"/>
</dbReference>
<dbReference type="GO" id="GO:0009982">
    <property type="term" value="F:pseudouridine synthase activity"/>
    <property type="evidence" value="ECO:0007669"/>
    <property type="project" value="InterPro"/>
</dbReference>
<keyword evidence="1" id="KW-0694">RNA-binding</keyword>
<evidence type="ECO:0000313" key="4">
    <source>
        <dbReference type="Proteomes" id="UP000887575"/>
    </source>
</evidence>
<evidence type="ECO:0000256" key="1">
    <source>
        <dbReference type="PROSITE-ProRule" id="PRU00182"/>
    </source>
</evidence>
<evidence type="ECO:0000256" key="2">
    <source>
        <dbReference type="SAM" id="MobiDB-lite"/>
    </source>
</evidence>
<name>A0AAF3EB07_9BILA</name>
<dbReference type="InterPro" id="IPR006145">
    <property type="entry name" value="PsdUridine_synth_RsuA/RluA"/>
</dbReference>
<keyword evidence="4" id="KW-1185">Reference proteome</keyword>
<feature type="compositionally biased region" description="Basic and acidic residues" evidence="2">
    <location>
        <begin position="30"/>
        <end position="42"/>
    </location>
</feature>
<dbReference type="Proteomes" id="UP000887575">
    <property type="component" value="Unassembled WGS sequence"/>
</dbReference>
<accession>A0AAF3EB07</accession>
<organism evidence="4 5">
    <name type="scientific">Mesorhabditis belari</name>
    <dbReference type="NCBI Taxonomy" id="2138241"/>
    <lineage>
        <taxon>Eukaryota</taxon>
        <taxon>Metazoa</taxon>
        <taxon>Ecdysozoa</taxon>
        <taxon>Nematoda</taxon>
        <taxon>Chromadorea</taxon>
        <taxon>Rhabditida</taxon>
        <taxon>Rhabditina</taxon>
        <taxon>Rhabditomorpha</taxon>
        <taxon>Rhabditoidea</taxon>
        <taxon>Rhabditidae</taxon>
        <taxon>Mesorhabditinae</taxon>
        <taxon>Mesorhabditis</taxon>
    </lineage>
</organism>
<dbReference type="InterPro" id="IPR050188">
    <property type="entry name" value="RluA_PseudoU_synthase"/>
</dbReference>
<dbReference type="PANTHER" id="PTHR21600:SF40">
    <property type="entry name" value="PSEUDOURIDYLATE SYNTHASE RPUSD2"/>
    <property type="match status" value="1"/>
</dbReference>
<dbReference type="WBParaSite" id="MBELARI_LOCUS111">
    <property type="protein sequence ID" value="MBELARI_LOCUS111"/>
    <property type="gene ID" value="MBELARI_LOCUS111"/>
</dbReference>
<feature type="compositionally biased region" description="Basic and acidic residues" evidence="2">
    <location>
        <begin position="1"/>
        <end position="16"/>
    </location>
</feature>
<dbReference type="InterPro" id="IPR020103">
    <property type="entry name" value="PsdUridine_synth_cat_dom_sf"/>
</dbReference>
<dbReference type="GO" id="GO:0003723">
    <property type="term" value="F:RNA binding"/>
    <property type="evidence" value="ECO:0007669"/>
    <property type="project" value="UniProtKB-KW"/>
</dbReference>
<reference evidence="5" key="1">
    <citation type="submission" date="2024-02" db="UniProtKB">
        <authorList>
            <consortium name="WormBaseParasite"/>
        </authorList>
    </citation>
    <scope>IDENTIFICATION</scope>
</reference>
<feature type="domain" description="Pseudouridine synthase RsuA/RluA-like" evidence="3">
    <location>
        <begin position="164"/>
        <end position="250"/>
    </location>
</feature>
<evidence type="ECO:0000313" key="5">
    <source>
        <dbReference type="WBParaSite" id="MBELARI_LOCUS111"/>
    </source>
</evidence>
<dbReference type="AlphaFoldDB" id="A0AAF3EB07"/>
<dbReference type="Gene3D" id="3.30.2350.10">
    <property type="entry name" value="Pseudouridine synthase"/>
    <property type="match status" value="2"/>
</dbReference>
<protein>
    <recommendedName>
        <fullName evidence="3">Pseudouridine synthase RsuA/RluA-like domain-containing protein</fullName>
    </recommendedName>
</protein>
<proteinExistence type="predicted"/>
<dbReference type="PROSITE" id="PS50889">
    <property type="entry name" value="S4"/>
    <property type="match status" value="1"/>
</dbReference>
<dbReference type="Pfam" id="PF00849">
    <property type="entry name" value="PseudoU_synth_2"/>
    <property type="match status" value="1"/>
</dbReference>
<dbReference type="PANTHER" id="PTHR21600">
    <property type="entry name" value="MITOCHONDRIAL RNA PSEUDOURIDINE SYNTHASE"/>
    <property type="match status" value="1"/>
</dbReference>
<evidence type="ECO:0000259" key="3">
    <source>
        <dbReference type="Pfam" id="PF00849"/>
    </source>
</evidence>
<dbReference type="InterPro" id="IPR006224">
    <property type="entry name" value="PsdUridine_synth_RluA-like_CS"/>
</dbReference>
<dbReference type="SUPFAM" id="SSF55120">
    <property type="entry name" value="Pseudouridine synthase"/>
    <property type="match status" value="1"/>
</dbReference>